<reference evidence="2 3" key="1">
    <citation type="submission" date="2016-10" db="EMBL/GenBank/DDBJ databases">
        <authorList>
            <person name="de Groot N.N."/>
        </authorList>
    </citation>
    <scope>NUCLEOTIDE SEQUENCE [LARGE SCALE GENOMIC DNA]</scope>
    <source>
        <strain evidence="3">E92,LMG 26720,CCM 7988</strain>
    </source>
</reference>
<accession>A0A1I5XM17</accession>
<keyword evidence="3" id="KW-1185">Reference proteome</keyword>
<dbReference type="PANTHER" id="PTHR43677">
    <property type="entry name" value="SHORT-CHAIN DEHYDROGENASE/REDUCTASE"/>
    <property type="match status" value="1"/>
</dbReference>
<dbReference type="NCBIfam" id="TIGR02823">
    <property type="entry name" value="oxido_YhdH"/>
    <property type="match status" value="1"/>
</dbReference>
<dbReference type="InterPro" id="IPR014188">
    <property type="entry name" value="Acrylyl-CoA_reductase_AcuI"/>
</dbReference>
<dbReference type="PANTHER" id="PTHR43677:SF1">
    <property type="entry name" value="ACRYLYL-COA REDUCTASE ACUI-RELATED"/>
    <property type="match status" value="1"/>
</dbReference>
<dbReference type="EMBL" id="FOXH01000015">
    <property type="protein sequence ID" value="SFQ32866.1"/>
    <property type="molecule type" value="Genomic_DNA"/>
</dbReference>
<evidence type="ECO:0000313" key="3">
    <source>
        <dbReference type="Proteomes" id="UP000199306"/>
    </source>
</evidence>
<dbReference type="InterPro" id="IPR020843">
    <property type="entry name" value="ER"/>
</dbReference>
<name>A0A1I5XM17_9BACT</name>
<evidence type="ECO:0000313" key="2">
    <source>
        <dbReference type="EMBL" id="SFQ32866.1"/>
    </source>
</evidence>
<organism evidence="2 3">
    <name type="scientific">Pseudarcicella hirudinis</name>
    <dbReference type="NCBI Taxonomy" id="1079859"/>
    <lineage>
        <taxon>Bacteria</taxon>
        <taxon>Pseudomonadati</taxon>
        <taxon>Bacteroidota</taxon>
        <taxon>Cytophagia</taxon>
        <taxon>Cytophagales</taxon>
        <taxon>Flectobacillaceae</taxon>
        <taxon>Pseudarcicella</taxon>
    </lineage>
</organism>
<sequence length="332" mass="35076">MDQKFKALIVSATEEGKYSCNISEKSISDLPQGDVLVKVHFSALNYKDALSSTGNKGVTKNYPHTPGIDAAGVVEESNDPAFKAGDKVIVTSYDLGMNTSGGLAEYISVPAAWIVPLPEGMTMQEAMIHGTAGFTAGMCINALCNYGVSPEKGKILVTGSTGGVGTLATAILSKIGFRVTTVTGKPEAKEFLTKIGADEIVEREALDDQSGRPLLKSAYAGVIDTVGGNILATALKSLTYGGAAAACGLVASPQLPTTVFPFILRGNALFGIDSAECPMILRKEIWHKLANEWKPDHPDDLFTEISLEEVPQRLELMLAGKLIGKTVVKICP</sequence>
<dbReference type="STRING" id="1079859.SAMN04515674_11553"/>
<dbReference type="GO" id="GO:0043957">
    <property type="term" value="F:acryloyl-CoA reductase (NADPH) activity"/>
    <property type="evidence" value="ECO:0007669"/>
    <property type="project" value="TreeGrafter"/>
</dbReference>
<gene>
    <name evidence="2" type="ORF">SAMN04515674_11553</name>
</gene>
<dbReference type="Pfam" id="PF00107">
    <property type="entry name" value="ADH_zinc_N"/>
    <property type="match status" value="1"/>
</dbReference>
<protein>
    <submittedName>
        <fullName evidence="2">Alcohol dehydrogenase</fullName>
    </submittedName>
</protein>
<dbReference type="InterPro" id="IPR013154">
    <property type="entry name" value="ADH-like_N"/>
</dbReference>
<proteinExistence type="predicted"/>
<dbReference type="Gene3D" id="3.90.180.10">
    <property type="entry name" value="Medium-chain alcohol dehydrogenases, catalytic domain"/>
    <property type="match status" value="1"/>
</dbReference>
<dbReference type="Proteomes" id="UP000199306">
    <property type="component" value="Unassembled WGS sequence"/>
</dbReference>
<dbReference type="InterPro" id="IPR013149">
    <property type="entry name" value="ADH-like_C"/>
</dbReference>
<dbReference type="AlphaFoldDB" id="A0A1I5XM17"/>
<dbReference type="OrthoDB" id="9805663at2"/>
<dbReference type="InterPro" id="IPR036291">
    <property type="entry name" value="NAD(P)-bd_dom_sf"/>
</dbReference>
<dbReference type="SUPFAM" id="SSF51735">
    <property type="entry name" value="NAD(P)-binding Rossmann-fold domains"/>
    <property type="match status" value="1"/>
</dbReference>
<dbReference type="InterPro" id="IPR051397">
    <property type="entry name" value="Zn-ADH-like_protein"/>
</dbReference>
<dbReference type="InterPro" id="IPR011032">
    <property type="entry name" value="GroES-like_sf"/>
</dbReference>
<dbReference type="Gene3D" id="3.40.50.720">
    <property type="entry name" value="NAD(P)-binding Rossmann-like Domain"/>
    <property type="match status" value="1"/>
</dbReference>
<dbReference type="SUPFAM" id="SSF50129">
    <property type="entry name" value="GroES-like"/>
    <property type="match status" value="1"/>
</dbReference>
<feature type="domain" description="Enoyl reductase (ER)" evidence="1">
    <location>
        <begin position="16"/>
        <end position="328"/>
    </location>
</feature>
<dbReference type="SMART" id="SM00829">
    <property type="entry name" value="PKS_ER"/>
    <property type="match status" value="1"/>
</dbReference>
<dbReference type="RefSeq" id="WP_092019033.1">
    <property type="nucleotide sequence ID" value="NZ_FOXH01000015.1"/>
</dbReference>
<evidence type="ECO:0000259" key="1">
    <source>
        <dbReference type="SMART" id="SM00829"/>
    </source>
</evidence>
<dbReference type="CDD" id="cd05280">
    <property type="entry name" value="MDR_yhdh_yhfp"/>
    <property type="match status" value="1"/>
</dbReference>
<dbReference type="Pfam" id="PF08240">
    <property type="entry name" value="ADH_N"/>
    <property type="match status" value="1"/>
</dbReference>